<dbReference type="Proteomes" id="UP000318626">
    <property type="component" value="Chromosome"/>
</dbReference>
<keyword evidence="3" id="KW-1185">Reference proteome</keyword>
<name>A0A518CCF1_9BACT</name>
<reference evidence="3" key="1">
    <citation type="submission" date="2019-02" db="EMBL/GenBank/DDBJ databases">
        <title>Deep-cultivation of Planctomycetes and their phenomic and genomic characterization uncovers novel biology.</title>
        <authorList>
            <person name="Wiegand S."/>
            <person name="Jogler M."/>
            <person name="Boedeker C."/>
            <person name="Pinto D."/>
            <person name="Vollmers J."/>
            <person name="Rivas-Marin E."/>
            <person name="Kohn T."/>
            <person name="Peeters S.H."/>
            <person name="Heuer A."/>
            <person name="Rast P."/>
            <person name="Oberbeckmann S."/>
            <person name="Bunk B."/>
            <person name="Jeske O."/>
            <person name="Meyerdierks A."/>
            <person name="Storesund J.E."/>
            <person name="Kallscheuer N."/>
            <person name="Luecker S."/>
            <person name="Lage O.M."/>
            <person name="Pohl T."/>
            <person name="Merkel B.J."/>
            <person name="Hornburger P."/>
            <person name="Mueller R.-W."/>
            <person name="Bruemmer F."/>
            <person name="Labrenz M."/>
            <person name="Spormann A.M."/>
            <person name="Op den Camp H."/>
            <person name="Overmann J."/>
            <person name="Amann R."/>
            <person name="Jetten M.S.M."/>
            <person name="Mascher T."/>
            <person name="Medema M.H."/>
            <person name="Devos D.P."/>
            <person name="Kaster A.-K."/>
            <person name="Ovreas L."/>
            <person name="Rohde M."/>
            <person name="Galperin M.Y."/>
            <person name="Jogler C."/>
        </authorList>
    </citation>
    <scope>NUCLEOTIDE SEQUENCE [LARGE SCALE GENOMIC DNA]</scope>
    <source>
        <strain evidence="3">Pan97</strain>
    </source>
</reference>
<organism evidence="2 3">
    <name type="scientific">Bremerella volcania</name>
    <dbReference type="NCBI Taxonomy" id="2527984"/>
    <lineage>
        <taxon>Bacteria</taxon>
        <taxon>Pseudomonadati</taxon>
        <taxon>Planctomycetota</taxon>
        <taxon>Planctomycetia</taxon>
        <taxon>Pirellulales</taxon>
        <taxon>Pirellulaceae</taxon>
        <taxon>Bremerella</taxon>
    </lineage>
</organism>
<dbReference type="AlphaFoldDB" id="A0A518CCF1"/>
<dbReference type="Pfam" id="PF20454">
    <property type="entry name" value="GpA_nuclease"/>
    <property type="match status" value="1"/>
</dbReference>
<feature type="domain" description="Terminase large subunit GpA endonuclease" evidence="1">
    <location>
        <begin position="451"/>
        <end position="727"/>
    </location>
</feature>
<evidence type="ECO:0000259" key="1">
    <source>
        <dbReference type="Pfam" id="PF20454"/>
    </source>
</evidence>
<dbReference type="KEGG" id="bvo:Pan97_39660"/>
<dbReference type="InterPro" id="IPR046454">
    <property type="entry name" value="GpA_endonuclease"/>
</dbReference>
<evidence type="ECO:0000313" key="3">
    <source>
        <dbReference type="Proteomes" id="UP000318626"/>
    </source>
</evidence>
<proteinExistence type="predicted"/>
<accession>A0A518CCF1</accession>
<dbReference type="GO" id="GO:0004519">
    <property type="term" value="F:endonuclease activity"/>
    <property type="evidence" value="ECO:0007669"/>
    <property type="project" value="InterPro"/>
</dbReference>
<dbReference type="EMBL" id="CP036289">
    <property type="protein sequence ID" value="QDU76909.1"/>
    <property type="molecule type" value="Genomic_DNA"/>
</dbReference>
<evidence type="ECO:0000313" key="2">
    <source>
        <dbReference type="EMBL" id="QDU76909.1"/>
    </source>
</evidence>
<sequence length="756" mass="84698">MATDPRKLRPSELCRLLNSTPLGEVINERQLHRHRTRAGMRIGDARFVDLLRYVAWLVEIRHTPRPEPDGDPYEKLKDRARARNVALAIAGRDIGELPEVVSGDRKARAASDFRFFCETYFPLTFHLPWSPDHLKVIGKIEQAVLRGGLFAMAMPRGSGKTTICECACIWAVLNGHREFVCLIGSDEGHAMDMLDSIKMELDGNDLLLEDFPEVVYPIQCLDGIANRCNGQLFKGERTHIGWTAREVVLPSMPGSAASGAIIKVAGITGRIRGMKYKRSDGHTVRPSLVVLDDPQTDESARSLSQCATREGILAGAILGLAGPGKKISGIMPCTVIRPSDMADNILCRDKHPEWNGERTKMVYSFPTDEKLWQRYAELRGESLRAHGDIRLATEFYAANREAMDAGADVAWQERFNHDEESAIQHAMNLKLQDEAAFFAEYQNEPLPEETSEADELSPDQIAAKTNRMQRGVLPIGCNHLTMFVDVQGNLLFYVVAAWEDDFTGYVVDYGEFPDQQRPYFTLRDARLTLPLATKASGLEGSIYAGLEQLTTSHLGREWRRDDGAMLRIERCLVDANWGASTDVVYQFCRQSAHAGVIIPSHGRFVGASSQPFSEYKRRPGDRVGHNWRMPNVAGKRAVRHVVYDTNFWKTFVHARLAVPMGDRGCLSLFGESADQHRLFAEHLSAEYRVKTEGRGRTVDEWKMRPERGDNHWFDCLVGCAVAASIQGAVLAGTGSAFGPAKRERVSFAELQRRRRE</sequence>
<dbReference type="Gene3D" id="3.40.50.300">
    <property type="entry name" value="P-loop containing nucleotide triphosphate hydrolases"/>
    <property type="match status" value="1"/>
</dbReference>
<protein>
    <submittedName>
        <fullName evidence="2">Phage terminase large subunit (GpA)</fullName>
    </submittedName>
</protein>
<dbReference type="OrthoDB" id="234808at2"/>
<gene>
    <name evidence="2" type="ORF">Pan97_39660</name>
</gene>
<dbReference type="InterPro" id="IPR027417">
    <property type="entry name" value="P-loop_NTPase"/>
</dbReference>
<dbReference type="RefSeq" id="WP_144975401.1">
    <property type="nucleotide sequence ID" value="NZ_CP036289.1"/>
</dbReference>